<feature type="domain" description="Histidine kinase" evidence="5">
    <location>
        <begin position="174"/>
        <end position="395"/>
    </location>
</feature>
<accession>F0SLV8</accession>
<dbReference type="STRING" id="756272.Plabr_2281"/>
<evidence type="ECO:0000259" key="6">
    <source>
        <dbReference type="PROSITE" id="PS50112"/>
    </source>
</evidence>
<evidence type="ECO:0000256" key="3">
    <source>
        <dbReference type="ARBA" id="ARBA00022553"/>
    </source>
</evidence>
<dbReference type="SUPFAM" id="SSF55785">
    <property type="entry name" value="PYP-like sensor domain (PAS domain)"/>
    <property type="match status" value="1"/>
</dbReference>
<dbReference type="SMART" id="SM00091">
    <property type="entry name" value="PAS"/>
    <property type="match status" value="1"/>
</dbReference>
<dbReference type="InterPro" id="IPR003661">
    <property type="entry name" value="HisK_dim/P_dom"/>
</dbReference>
<dbReference type="eggNOG" id="COG3852">
    <property type="taxonomic scope" value="Bacteria"/>
</dbReference>
<evidence type="ECO:0000259" key="5">
    <source>
        <dbReference type="PROSITE" id="PS50109"/>
    </source>
</evidence>
<sequence length="405" mass="45533">MNEPQSNWFDPFRRSQVPPPGGTPCAPDSWDESFLELLNALPGTAYRCENDKDWTMILISRNCVDLTGYSSEELTANKRLSYNDLIHPDDRNRVWRTIQFALERREEYTLQYRILHRDGYIRWVWERGCGAFDRQGHLRWLQGMVLADEARASLEKKQSSKDSPLNSDVDNKDLLAHDLGNLLSVIRNYANVIRQSGRSSQPTPYAEKIVDTTTRAADMLSRLLKMQPGTQPIRALPTSQLLNDLEPMLSGLFGDRIQLVLDCQTTDWKIALDVMQFERAVMNLAANAAQSIDADESGIVTVTAREVSPVEPVRCFNGQLPPGDYICISVRDTGRGMSVTQTVKAFEPRYSTRPGGRGLGLPMVLSFAQQSHGGVQITSERGEGTEVSLYLPRYLEQSLPVPPTV</sequence>
<organism evidence="7 8">
    <name type="scientific">Rubinisphaera brasiliensis (strain ATCC 49424 / DSM 5305 / JCM 21570 / IAM 15109 / NBRC 103401 / IFAM 1448)</name>
    <name type="common">Planctomyces brasiliensis</name>
    <dbReference type="NCBI Taxonomy" id="756272"/>
    <lineage>
        <taxon>Bacteria</taxon>
        <taxon>Pseudomonadati</taxon>
        <taxon>Planctomycetota</taxon>
        <taxon>Planctomycetia</taxon>
        <taxon>Planctomycetales</taxon>
        <taxon>Planctomycetaceae</taxon>
        <taxon>Rubinisphaera</taxon>
    </lineage>
</organism>
<feature type="domain" description="PAS" evidence="6">
    <location>
        <begin position="51"/>
        <end position="105"/>
    </location>
</feature>
<dbReference type="Pfam" id="PF08447">
    <property type="entry name" value="PAS_3"/>
    <property type="match status" value="1"/>
</dbReference>
<dbReference type="EC" id="2.7.13.3" evidence="2"/>
<name>F0SLV8_RUBBR</name>
<dbReference type="CDD" id="cd00130">
    <property type="entry name" value="PAS"/>
    <property type="match status" value="1"/>
</dbReference>
<dbReference type="AlphaFoldDB" id="F0SLV8"/>
<keyword evidence="7" id="KW-0418">Kinase</keyword>
<dbReference type="InterPro" id="IPR005467">
    <property type="entry name" value="His_kinase_dom"/>
</dbReference>
<dbReference type="GO" id="GO:0000155">
    <property type="term" value="F:phosphorelay sensor kinase activity"/>
    <property type="evidence" value="ECO:0007669"/>
    <property type="project" value="InterPro"/>
</dbReference>
<feature type="region of interest" description="Disordered" evidence="4">
    <location>
        <begin position="1"/>
        <end position="25"/>
    </location>
</feature>
<dbReference type="HOGENOM" id="CLU_679494_0_0_0"/>
<dbReference type="InterPro" id="IPR000014">
    <property type="entry name" value="PAS"/>
</dbReference>
<evidence type="ECO:0000313" key="7">
    <source>
        <dbReference type="EMBL" id="ADY59883.1"/>
    </source>
</evidence>
<evidence type="ECO:0000256" key="1">
    <source>
        <dbReference type="ARBA" id="ARBA00000085"/>
    </source>
</evidence>
<dbReference type="InterPro" id="IPR036890">
    <property type="entry name" value="HATPase_C_sf"/>
</dbReference>
<dbReference type="OrthoDB" id="231918at2"/>
<dbReference type="KEGG" id="pbs:Plabr_2281"/>
<dbReference type="SUPFAM" id="SSF55874">
    <property type="entry name" value="ATPase domain of HSP90 chaperone/DNA topoisomerase II/histidine kinase"/>
    <property type="match status" value="1"/>
</dbReference>
<reference evidence="8" key="1">
    <citation type="submission" date="2011-02" db="EMBL/GenBank/DDBJ databases">
        <title>The complete genome of Planctomyces brasiliensis DSM 5305.</title>
        <authorList>
            <person name="Lucas S."/>
            <person name="Copeland A."/>
            <person name="Lapidus A."/>
            <person name="Bruce D."/>
            <person name="Goodwin L."/>
            <person name="Pitluck S."/>
            <person name="Kyrpides N."/>
            <person name="Mavromatis K."/>
            <person name="Pagani I."/>
            <person name="Ivanova N."/>
            <person name="Ovchinnikova G."/>
            <person name="Lu M."/>
            <person name="Detter J.C."/>
            <person name="Han C."/>
            <person name="Land M."/>
            <person name="Hauser L."/>
            <person name="Markowitz V."/>
            <person name="Cheng J.-F."/>
            <person name="Hugenholtz P."/>
            <person name="Woyke T."/>
            <person name="Wu D."/>
            <person name="Tindall B."/>
            <person name="Pomrenke H.G."/>
            <person name="Brambilla E."/>
            <person name="Klenk H.-P."/>
            <person name="Eisen J.A."/>
        </authorList>
    </citation>
    <scope>NUCLEOTIDE SEQUENCE [LARGE SCALE GENOMIC DNA]</scope>
    <source>
        <strain evidence="8">ATCC 49424 / DSM 5305 / JCM 21570 / NBRC 103401 / IFAM 1448</strain>
    </source>
</reference>
<dbReference type="SMART" id="SM00387">
    <property type="entry name" value="HATPase_c"/>
    <property type="match status" value="1"/>
</dbReference>
<evidence type="ECO:0000256" key="4">
    <source>
        <dbReference type="SAM" id="MobiDB-lite"/>
    </source>
</evidence>
<evidence type="ECO:0000256" key="2">
    <source>
        <dbReference type="ARBA" id="ARBA00012438"/>
    </source>
</evidence>
<dbReference type="CDD" id="cd00082">
    <property type="entry name" value="HisKA"/>
    <property type="match status" value="1"/>
</dbReference>
<keyword evidence="7" id="KW-0808">Transferase</keyword>
<dbReference type="Gene3D" id="3.30.450.20">
    <property type="entry name" value="PAS domain"/>
    <property type="match status" value="1"/>
</dbReference>
<keyword evidence="8" id="KW-1185">Reference proteome</keyword>
<gene>
    <name evidence="7" type="ordered locus">Plabr_2281</name>
</gene>
<dbReference type="EMBL" id="CP002546">
    <property type="protein sequence ID" value="ADY59883.1"/>
    <property type="molecule type" value="Genomic_DNA"/>
</dbReference>
<dbReference type="Proteomes" id="UP000006860">
    <property type="component" value="Chromosome"/>
</dbReference>
<dbReference type="Pfam" id="PF02518">
    <property type="entry name" value="HATPase_c"/>
    <property type="match status" value="1"/>
</dbReference>
<dbReference type="PROSITE" id="PS50109">
    <property type="entry name" value="HIS_KIN"/>
    <property type="match status" value="1"/>
</dbReference>
<dbReference type="PANTHER" id="PTHR43065">
    <property type="entry name" value="SENSOR HISTIDINE KINASE"/>
    <property type="match status" value="1"/>
</dbReference>
<keyword evidence="3" id="KW-0597">Phosphoprotein</keyword>
<proteinExistence type="predicted"/>
<dbReference type="PROSITE" id="PS50112">
    <property type="entry name" value="PAS"/>
    <property type="match status" value="1"/>
</dbReference>
<dbReference type="PANTHER" id="PTHR43065:SF42">
    <property type="entry name" value="TWO-COMPONENT SENSOR PPRA"/>
    <property type="match status" value="1"/>
</dbReference>
<dbReference type="RefSeq" id="WP_013628607.1">
    <property type="nucleotide sequence ID" value="NC_015174.1"/>
</dbReference>
<dbReference type="InterPro" id="IPR004358">
    <property type="entry name" value="Sig_transdc_His_kin-like_C"/>
</dbReference>
<dbReference type="Gene3D" id="3.30.565.10">
    <property type="entry name" value="Histidine kinase-like ATPase, C-terminal domain"/>
    <property type="match status" value="1"/>
</dbReference>
<comment type="catalytic activity">
    <reaction evidence="1">
        <text>ATP + protein L-histidine = ADP + protein N-phospho-L-histidine.</text>
        <dbReference type="EC" id="2.7.13.3"/>
    </reaction>
</comment>
<evidence type="ECO:0000313" key="8">
    <source>
        <dbReference type="Proteomes" id="UP000006860"/>
    </source>
</evidence>
<dbReference type="InterPro" id="IPR003594">
    <property type="entry name" value="HATPase_dom"/>
</dbReference>
<dbReference type="InterPro" id="IPR035965">
    <property type="entry name" value="PAS-like_dom_sf"/>
</dbReference>
<dbReference type="PRINTS" id="PR00344">
    <property type="entry name" value="BCTRLSENSOR"/>
</dbReference>
<dbReference type="NCBIfam" id="TIGR00229">
    <property type="entry name" value="sensory_box"/>
    <property type="match status" value="1"/>
</dbReference>
<protein>
    <recommendedName>
        <fullName evidence="2">histidine kinase</fullName>
        <ecNumber evidence="2">2.7.13.3</ecNumber>
    </recommendedName>
</protein>
<dbReference type="InterPro" id="IPR013655">
    <property type="entry name" value="PAS_fold_3"/>
</dbReference>